<accession>A0A2S2KT87</accession>
<keyword evidence="2" id="KW-1185">Reference proteome</keyword>
<dbReference type="Proteomes" id="UP000245829">
    <property type="component" value="Unassembled WGS sequence"/>
</dbReference>
<sequence>MLIPVNAFTLYPSSASFTSIVKRSINFLLTNLLIREYTTDEFTLIFFDNLGTEIDASLDNSDKICKSKSSTFAV</sequence>
<organism evidence="1 2">
    <name type="scientific">Nitrosopumilus zosterae</name>
    <dbReference type="NCBI Taxonomy" id="718286"/>
    <lineage>
        <taxon>Archaea</taxon>
        <taxon>Nitrososphaerota</taxon>
        <taxon>Nitrososphaeria</taxon>
        <taxon>Nitrosopumilales</taxon>
        <taxon>Nitrosopumilaceae</taxon>
        <taxon>Nitrosopumilus</taxon>
    </lineage>
</organism>
<dbReference type="AlphaFoldDB" id="A0A2S2KT87"/>
<dbReference type="EMBL" id="BGKI01000009">
    <property type="protein sequence ID" value="GBH34791.1"/>
    <property type="molecule type" value="Genomic_DNA"/>
</dbReference>
<proteinExistence type="predicted"/>
<name>A0A2S2KT87_9ARCH</name>
<evidence type="ECO:0000313" key="1">
    <source>
        <dbReference type="EMBL" id="GBH34791.1"/>
    </source>
</evidence>
<reference evidence="1 2" key="1">
    <citation type="submission" date="2018-05" db="EMBL/GenBank/DDBJ databases">
        <title>genome sequencing of Nitrosopumilus sp. NM25.</title>
        <authorList>
            <person name="Mori K."/>
            <person name="Nakagawa T."/>
        </authorList>
    </citation>
    <scope>NUCLEOTIDE SEQUENCE [LARGE SCALE GENOMIC DNA]</scope>
    <source>
        <strain evidence="1 2">NM25</strain>
    </source>
</reference>
<protein>
    <submittedName>
        <fullName evidence="1">Uncharacterized protein</fullName>
    </submittedName>
</protein>
<evidence type="ECO:0000313" key="2">
    <source>
        <dbReference type="Proteomes" id="UP000245829"/>
    </source>
</evidence>
<comment type="caution">
    <text evidence="1">The sequence shown here is derived from an EMBL/GenBank/DDBJ whole genome shotgun (WGS) entry which is preliminary data.</text>
</comment>
<gene>
    <name evidence="1" type="ORF">NZNM25_15820</name>
</gene>